<dbReference type="InterPro" id="IPR016195">
    <property type="entry name" value="Pol/histidinol_Pase-like"/>
</dbReference>
<keyword evidence="11" id="KW-1185">Reference proteome</keyword>
<sequence length="266" mass="29584">MLPPDGHVHSQFSWDARNVGAMRETCARAVALGLPSVAFTEHVDLTPFRAGFLVDEHGEFVVDGILRAPLPDADAYRESLDRCRAEFADLVVLSGREVGQPHPHAAELAALEPVDRVVGSLHCLWDGEAYAEPWLLTESRPAPDVFRDYLAEVCRMTTADFDTFAHIDYPVRSWPGEFDPADFEEELRTALRALASTQRCLEYNTRLPLHPTVLRWWVQEGGERLTFGSDAHHPGAVGHGLAEAGALARSVGFVPDRRQQDPWVRA</sequence>
<dbReference type="Pfam" id="PF02811">
    <property type="entry name" value="PHP"/>
    <property type="match status" value="1"/>
</dbReference>
<dbReference type="EC" id="3.1.3.15" evidence="3 8"/>
<reference evidence="10 11" key="1">
    <citation type="submission" date="2024-07" db="EMBL/GenBank/DDBJ databases">
        <authorList>
            <person name="Thanompreechachai J."/>
            <person name="Duangmal K."/>
        </authorList>
    </citation>
    <scope>NUCLEOTIDE SEQUENCE [LARGE SCALE GENOMIC DNA]</scope>
    <source>
        <strain evidence="10 11">KCTC 19886</strain>
    </source>
</reference>
<dbReference type="Proteomes" id="UP001555826">
    <property type="component" value="Unassembled WGS sequence"/>
</dbReference>
<dbReference type="SUPFAM" id="SSF89550">
    <property type="entry name" value="PHP domain-like"/>
    <property type="match status" value="1"/>
</dbReference>
<evidence type="ECO:0000256" key="6">
    <source>
        <dbReference type="ARBA" id="ARBA00023102"/>
    </source>
</evidence>
<evidence type="ECO:0000256" key="2">
    <source>
        <dbReference type="ARBA" id="ARBA00009152"/>
    </source>
</evidence>
<comment type="catalytic activity">
    <reaction evidence="7 8">
        <text>L-histidinol phosphate + H2O = L-histidinol + phosphate</text>
        <dbReference type="Rhea" id="RHEA:14465"/>
        <dbReference type="ChEBI" id="CHEBI:15377"/>
        <dbReference type="ChEBI" id="CHEBI:43474"/>
        <dbReference type="ChEBI" id="CHEBI:57699"/>
        <dbReference type="ChEBI" id="CHEBI:57980"/>
        <dbReference type="EC" id="3.1.3.15"/>
    </reaction>
</comment>
<comment type="caution">
    <text evidence="10">The sequence shown here is derived from an EMBL/GenBank/DDBJ whole genome shotgun (WGS) entry which is preliminary data.</text>
</comment>
<evidence type="ECO:0000256" key="5">
    <source>
        <dbReference type="ARBA" id="ARBA00022801"/>
    </source>
</evidence>
<feature type="domain" description="PHP" evidence="9">
    <location>
        <begin position="5"/>
        <end position="205"/>
    </location>
</feature>
<name>A0ABV3PAC3_9ACTN</name>
<comment type="similarity">
    <text evidence="2 8">Belongs to the PHP hydrolase family. HisK subfamily.</text>
</comment>
<dbReference type="Gene3D" id="3.20.20.140">
    <property type="entry name" value="Metal-dependent hydrolases"/>
    <property type="match status" value="1"/>
</dbReference>
<dbReference type="PANTHER" id="PTHR21039:SF0">
    <property type="entry name" value="HISTIDINOL-PHOSPHATASE"/>
    <property type="match status" value="1"/>
</dbReference>
<comment type="pathway">
    <text evidence="1 8">Amino-acid biosynthesis; L-histidine biosynthesis; L-histidine from 5-phospho-alpha-D-ribose 1-diphosphate: step 8/9.</text>
</comment>
<dbReference type="EMBL" id="JBFNQN010000012">
    <property type="protein sequence ID" value="MEW9266583.1"/>
    <property type="molecule type" value="Genomic_DNA"/>
</dbReference>
<evidence type="ECO:0000313" key="11">
    <source>
        <dbReference type="Proteomes" id="UP001555826"/>
    </source>
</evidence>
<dbReference type="InterPro" id="IPR004013">
    <property type="entry name" value="PHP_dom"/>
</dbReference>
<keyword evidence="4 8" id="KW-0028">Amino-acid biosynthesis</keyword>
<organism evidence="10 11">
    <name type="scientific">Kineococcus endophyticus</name>
    <dbReference type="NCBI Taxonomy" id="1181883"/>
    <lineage>
        <taxon>Bacteria</taxon>
        <taxon>Bacillati</taxon>
        <taxon>Actinomycetota</taxon>
        <taxon>Actinomycetes</taxon>
        <taxon>Kineosporiales</taxon>
        <taxon>Kineosporiaceae</taxon>
        <taxon>Kineococcus</taxon>
    </lineage>
</organism>
<accession>A0ABV3PAC3</accession>
<evidence type="ECO:0000313" key="10">
    <source>
        <dbReference type="EMBL" id="MEW9266583.1"/>
    </source>
</evidence>
<proteinExistence type="inferred from homology"/>
<keyword evidence="6 8" id="KW-0368">Histidine biosynthesis</keyword>
<dbReference type="PANTHER" id="PTHR21039">
    <property type="entry name" value="HISTIDINOL PHOSPHATASE-RELATED"/>
    <property type="match status" value="1"/>
</dbReference>
<gene>
    <name evidence="10" type="ORF">AB1207_17670</name>
</gene>
<protein>
    <recommendedName>
        <fullName evidence="3 8">Histidinol-phosphatase</fullName>
        <shortName evidence="8">HolPase</shortName>
        <ecNumber evidence="3 8">3.1.3.15</ecNumber>
    </recommendedName>
</protein>
<evidence type="ECO:0000256" key="7">
    <source>
        <dbReference type="ARBA" id="ARBA00049158"/>
    </source>
</evidence>
<evidence type="ECO:0000256" key="1">
    <source>
        <dbReference type="ARBA" id="ARBA00004970"/>
    </source>
</evidence>
<evidence type="ECO:0000256" key="8">
    <source>
        <dbReference type="RuleBase" id="RU366003"/>
    </source>
</evidence>
<evidence type="ECO:0000256" key="4">
    <source>
        <dbReference type="ARBA" id="ARBA00022605"/>
    </source>
</evidence>
<dbReference type="RefSeq" id="WP_367639718.1">
    <property type="nucleotide sequence ID" value="NZ_JBFNQN010000012.1"/>
</dbReference>
<keyword evidence="5 8" id="KW-0378">Hydrolase</keyword>
<dbReference type="InterPro" id="IPR010140">
    <property type="entry name" value="Histidinol_P_phosphatase_HisJ"/>
</dbReference>
<evidence type="ECO:0000256" key="3">
    <source>
        <dbReference type="ARBA" id="ARBA00013085"/>
    </source>
</evidence>
<evidence type="ECO:0000259" key="9">
    <source>
        <dbReference type="Pfam" id="PF02811"/>
    </source>
</evidence>